<evidence type="ECO:0000256" key="7">
    <source>
        <dbReference type="ARBA" id="ARBA00023136"/>
    </source>
</evidence>
<accession>A0A0R2NHP3</accession>
<comment type="caution">
    <text evidence="10">The sequence shown here is derived from an EMBL/GenBank/DDBJ whole genome shotgun (WGS) entry which is preliminary data.</text>
</comment>
<dbReference type="CDD" id="cd17321">
    <property type="entry name" value="MFS_MMR_MDR_like"/>
    <property type="match status" value="1"/>
</dbReference>
<dbReference type="PATRIC" id="fig|480391.4.peg.277"/>
<keyword evidence="11" id="KW-1185">Reference proteome</keyword>
<dbReference type="InterPro" id="IPR020846">
    <property type="entry name" value="MFS_dom"/>
</dbReference>
<dbReference type="Gene3D" id="1.20.1720.10">
    <property type="entry name" value="Multidrug resistance protein D"/>
    <property type="match status" value="1"/>
</dbReference>
<organism evidence="10 11">
    <name type="scientific">Pediococcus argentinicus</name>
    <dbReference type="NCBI Taxonomy" id="480391"/>
    <lineage>
        <taxon>Bacteria</taxon>
        <taxon>Bacillati</taxon>
        <taxon>Bacillota</taxon>
        <taxon>Bacilli</taxon>
        <taxon>Lactobacillales</taxon>
        <taxon>Lactobacillaceae</taxon>
        <taxon>Pediococcus</taxon>
    </lineage>
</organism>
<evidence type="ECO:0000256" key="4">
    <source>
        <dbReference type="ARBA" id="ARBA00022475"/>
    </source>
</evidence>
<dbReference type="PROSITE" id="PS50850">
    <property type="entry name" value="MFS"/>
    <property type="match status" value="1"/>
</dbReference>
<evidence type="ECO:0000256" key="1">
    <source>
        <dbReference type="ARBA" id="ARBA00004651"/>
    </source>
</evidence>
<feature type="transmembrane region" description="Helical" evidence="8">
    <location>
        <begin position="168"/>
        <end position="191"/>
    </location>
</feature>
<feature type="transmembrane region" description="Helical" evidence="8">
    <location>
        <begin position="85"/>
        <end position="108"/>
    </location>
</feature>
<dbReference type="Gene3D" id="1.20.1250.20">
    <property type="entry name" value="MFS general substrate transporter like domains"/>
    <property type="match status" value="1"/>
</dbReference>
<comment type="subcellular location">
    <subcellularLocation>
        <location evidence="1">Cell membrane</location>
        <topology evidence="1">Multi-pass membrane protein</topology>
    </subcellularLocation>
</comment>
<dbReference type="PANTHER" id="PTHR42718:SF9">
    <property type="entry name" value="MAJOR FACILITATOR SUPERFAMILY MULTIDRUG TRANSPORTER MFSC"/>
    <property type="match status" value="1"/>
</dbReference>
<sequence length="523" mass="56479">MEQQMKPNTNNKKWWVLVAVCLGVFMSLLDVTVVNVALPSIQKDFGASFSNLQWIINAYTLVYAVMLLLVSKLGDIWGRKFMFEVTLSIFTLGSLACSMTTGIWGLIIFRGIQAIGGSGLMSLSMSIVASTFTDKSRGLALGIWGSVAGLSTALGPLVGGILVQAFSWRAIFIVNVPIGILAFIMAAIFIAESPKIKNGRIDLLGMIISTVMVFCLVFGLIQKESHYDYTWFNWHVSTLIISGIVLLIGFILLELHLKNPMIDLHIFTSRGFIGACVSSFALGGSLYAFYTYLTILMQNYMQYTALQTGLRQLLISVFSLVLGPVAGMLSGKIKPKYMISGSLILAGIGMISIRLMLGFSGTWEVLIPAFIMFGISNALINPSISNAAVSSVEPRHIGMASGVVNVFRQFGSSFGVVFLGLALTSSYHSHITSGLSSIKGLPSAALTGLSKGLFAAGPFSGLAVLNSPRAMQLHHLPVFDAVQTAVIHAYYFGMQNVVITSASLFIISGIACFFLFENKKELN</sequence>
<feature type="transmembrane region" description="Helical" evidence="8">
    <location>
        <begin position="234"/>
        <end position="255"/>
    </location>
</feature>
<dbReference type="AlphaFoldDB" id="A0A0R2NHP3"/>
<protein>
    <recommendedName>
        <fullName evidence="9">Major facilitator superfamily (MFS) profile domain-containing protein</fullName>
    </recommendedName>
</protein>
<feature type="transmembrane region" description="Helical" evidence="8">
    <location>
        <begin position="497"/>
        <end position="516"/>
    </location>
</feature>
<feature type="transmembrane region" description="Helical" evidence="8">
    <location>
        <begin position="54"/>
        <end position="73"/>
    </location>
</feature>
<dbReference type="PANTHER" id="PTHR42718">
    <property type="entry name" value="MAJOR FACILITATOR SUPERFAMILY MULTIDRUG TRANSPORTER MFSC"/>
    <property type="match status" value="1"/>
</dbReference>
<dbReference type="SUPFAM" id="SSF103473">
    <property type="entry name" value="MFS general substrate transporter"/>
    <property type="match status" value="1"/>
</dbReference>
<keyword evidence="7 8" id="KW-0472">Membrane</keyword>
<feature type="transmembrane region" description="Helical" evidence="8">
    <location>
        <begin position="410"/>
        <end position="428"/>
    </location>
</feature>
<feature type="transmembrane region" description="Helical" evidence="8">
    <location>
        <begin position="337"/>
        <end position="359"/>
    </location>
</feature>
<evidence type="ECO:0000256" key="8">
    <source>
        <dbReference type="SAM" id="Phobius"/>
    </source>
</evidence>
<evidence type="ECO:0000256" key="3">
    <source>
        <dbReference type="ARBA" id="ARBA00022448"/>
    </source>
</evidence>
<evidence type="ECO:0000313" key="10">
    <source>
        <dbReference type="EMBL" id="KRO25329.1"/>
    </source>
</evidence>
<comment type="similarity">
    <text evidence="2">Belongs to the major facilitator superfamily. EmrB family.</text>
</comment>
<evidence type="ECO:0000256" key="5">
    <source>
        <dbReference type="ARBA" id="ARBA00022692"/>
    </source>
</evidence>
<gene>
    <name evidence="10" type="ORF">IV88_GL000274</name>
</gene>
<proteinExistence type="inferred from homology"/>
<dbReference type="PRINTS" id="PR01036">
    <property type="entry name" value="TCRTETB"/>
</dbReference>
<feature type="domain" description="Major facilitator superfamily (MFS) profile" evidence="9">
    <location>
        <begin position="16"/>
        <end position="520"/>
    </location>
</feature>
<keyword evidence="4" id="KW-1003">Cell membrane</keyword>
<feature type="transmembrane region" description="Helical" evidence="8">
    <location>
        <begin position="267"/>
        <end position="290"/>
    </location>
</feature>
<reference evidence="10 11" key="1">
    <citation type="journal article" date="2015" name="Genome Announc.">
        <title>Expanding the biotechnology potential of lactobacilli through comparative genomics of 213 strains and associated genera.</title>
        <authorList>
            <person name="Sun Z."/>
            <person name="Harris H.M."/>
            <person name="McCann A."/>
            <person name="Guo C."/>
            <person name="Argimon S."/>
            <person name="Zhang W."/>
            <person name="Yang X."/>
            <person name="Jeffery I.B."/>
            <person name="Cooney J.C."/>
            <person name="Kagawa T.F."/>
            <person name="Liu W."/>
            <person name="Song Y."/>
            <person name="Salvetti E."/>
            <person name="Wrobel A."/>
            <person name="Rasinkangas P."/>
            <person name="Parkhill J."/>
            <person name="Rea M.C."/>
            <person name="O'Sullivan O."/>
            <person name="Ritari J."/>
            <person name="Douillard F.P."/>
            <person name="Paul Ross R."/>
            <person name="Yang R."/>
            <person name="Briner A.E."/>
            <person name="Felis G.E."/>
            <person name="de Vos W.M."/>
            <person name="Barrangou R."/>
            <person name="Klaenhammer T.R."/>
            <person name="Caufield P.W."/>
            <person name="Cui Y."/>
            <person name="Zhang H."/>
            <person name="O'Toole P.W."/>
        </authorList>
    </citation>
    <scope>NUCLEOTIDE SEQUENCE [LARGE SCALE GENOMIC DNA]</scope>
    <source>
        <strain evidence="10 11">DSM 23026</strain>
    </source>
</reference>
<dbReference type="Proteomes" id="UP000051249">
    <property type="component" value="Unassembled WGS sequence"/>
</dbReference>
<dbReference type="GO" id="GO:0022857">
    <property type="term" value="F:transmembrane transporter activity"/>
    <property type="evidence" value="ECO:0007669"/>
    <property type="project" value="InterPro"/>
</dbReference>
<feature type="transmembrane region" description="Helical" evidence="8">
    <location>
        <begin position="139"/>
        <end position="162"/>
    </location>
</feature>
<evidence type="ECO:0000259" key="9">
    <source>
        <dbReference type="PROSITE" id="PS50850"/>
    </source>
</evidence>
<keyword evidence="6 8" id="KW-1133">Transmembrane helix</keyword>
<keyword evidence="3" id="KW-0813">Transport</keyword>
<dbReference type="InterPro" id="IPR011701">
    <property type="entry name" value="MFS"/>
</dbReference>
<keyword evidence="5 8" id="KW-0812">Transmembrane</keyword>
<feature type="transmembrane region" description="Helical" evidence="8">
    <location>
        <begin position="203"/>
        <end position="222"/>
    </location>
</feature>
<dbReference type="InterPro" id="IPR004638">
    <property type="entry name" value="EmrB-like"/>
</dbReference>
<evidence type="ECO:0000313" key="11">
    <source>
        <dbReference type="Proteomes" id="UP000051249"/>
    </source>
</evidence>
<feature type="transmembrane region" description="Helical" evidence="8">
    <location>
        <begin position="310"/>
        <end position="330"/>
    </location>
</feature>
<evidence type="ECO:0000256" key="6">
    <source>
        <dbReference type="ARBA" id="ARBA00022989"/>
    </source>
</evidence>
<feature type="transmembrane region" description="Helical" evidence="8">
    <location>
        <begin position="14"/>
        <end position="34"/>
    </location>
</feature>
<dbReference type="GO" id="GO:0005886">
    <property type="term" value="C:plasma membrane"/>
    <property type="evidence" value="ECO:0007669"/>
    <property type="project" value="UniProtKB-SubCell"/>
</dbReference>
<feature type="transmembrane region" description="Helical" evidence="8">
    <location>
        <begin position="365"/>
        <end position="389"/>
    </location>
</feature>
<name>A0A0R2NHP3_9LACO</name>
<dbReference type="Pfam" id="PF07690">
    <property type="entry name" value="MFS_1"/>
    <property type="match status" value="1"/>
</dbReference>
<dbReference type="RefSeq" id="WP_236698600.1">
    <property type="nucleotide sequence ID" value="NZ_BJZZ01000011.1"/>
</dbReference>
<dbReference type="NCBIfam" id="TIGR00711">
    <property type="entry name" value="efflux_EmrB"/>
    <property type="match status" value="1"/>
</dbReference>
<evidence type="ECO:0000256" key="2">
    <source>
        <dbReference type="ARBA" id="ARBA00008537"/>
    </source>
</evidence>
<dbReference type="InterPro" id="IPR036259">
    <property type="entry name" value="MFS_trans_sf"/>
</dbReference>
<dbReference type="EMBL" id="JQCQ01000012">
    <property type="protein sequence ID" value="KRO25329.1"/>
    <property type="molecule type" value="Genomic_DNA"/>
</dbReference>